<dbReference type="SUPFAM" id="SSF47473">
    <property type="entry name" value="EF-hand"/>
    <property type="match status" value="1"/>
</dbReference>
<keyword evidence="4" id="KW-1185">Reference proteome</keyword>
<dbReference type="AlphaFoldDB" id="A0A0M8MJG0"/>
<protein>
    <recommendedName>
        <fullName evidence="2">EF-hand domain-containing protein</fullName>
    </recommendedName>
</protein>
<dbReference type="PROSITE" id="PS00018">
    <property type="entry name" value="EF_HAND_1"/>
    <property type="match status" value="1"/>
</dbReference>
<dbReference type="OrthoDB" id="1376844at2"/>
<dbReference type="Pfam" id="PF13202">
    <property type="entry name" value="EF-hand_5"/>
    <property type="match status" value="2"/>
</dbReference>
<name>A0A0M8MJG0_9FLAO</name>
<dbReference type="SMART" id="SM00054">
    <property type="entry name" value="EFh"/>
    <property type="match status" value="2"/>
</dbReference>
<sequence length="106" mass="12000">MNKKVFALLLMAGLFTTAGAVAQEKVIKGERLQKAKDAFEDIDTDKDGKISKAEAEKGPKGYLNEHFAEIDTNKDNFVEKPELKAYLKDKKEFRQDKKAVLKPKQK</sequence>
<dbReference type="RefSeq" id="WP_054408694.1">
    <property type="nucleotide sequence ID" value="NZ_FOYA01000009.1"/>
</dbReference>
<evidence type="ECO:0000313" key="4">
    <source>
        <dbReference type="Proteomes" id="UP000037755"/>
    </source>
</evidence>
<dbReference type="InterPro" id="IPR002048">
    <property type="entry name" value="EF_hand_dom"/>
</dbReference>
<dbReference type="GO" id="GO:0005509">
    <property type="term" value="F:calcium ion binding"/>
    <property type="evidence" value="ECO:0007669"/>
    <property type="project" value="InterPro"/>
</dbReference>
<dbReference type="Gene3D" id="1.10.238.10">
    <property type="entry name" value="EF-hand"/>
    <property type="match status" value="1"/>
</dbReference>
<dbReference type="PATRIC" id="fig|1202724.3.peg.2950"/>
<reference evidence="3 4" key="1">
    <citation type="submission" date="2015-08" db="EMBL/GenBank/DDBJ databases">
        <title>Whole genome sequence of Flavobacterium akiainvivens IK-1T, from decaying Wikstroemia oahuensis, an endemic Hawaiian shrub.</title>
        <authorList>
            <person name="Wan X."/>
            <person name="Hou S."/>
            <person name="Saito J."/>
            <person name="Donachie S."/>
        </authorList>
    </citation>
    <scope>NUCLEOTIDE SEQUENCE [LARGE SCALE GENOMIC DNA]</scope>
    <source>
        <strain evidence="3 4">IK-1</strain>
    </source>
</reference>
<feature type="domain" description="EF-hand" evidence="2">
    <location>
        <begin position="30"/>
        <end position="65"/>
    </location>
</feature>
<gene>
    <name evidence="3" type="ORF">AM493_14205</name>
</gene>
<keyword evidence="1" id="KW-0732">Signal</keyword>
<comment type="caution">
    <text evidence="3">The sequence shown here is derived from an EMBL/GenBank/DDBJ whole genome shotgun (WGS) entry which is preliminary data.</text>
</comment>
<feature type="domain" description="EF-hand" evidence="2">
    <location>
        <begin position="67"/>
        <end position="93"/>
    </location>
</feature>
<proteinExistence type="predicted"/>
<dbReference type="InterPro" id="IPR011992">
    <property type="entry name" value="EF-hand-dom_pair"/>
</dbReference>
<feature type="signal peptide" evidence="1">
    <location>
        <begin position="1"/>
        <end position="22"/>
    </location>
</feature>
<dbReference type="InterPro" id="IPR018247">
    <property type="entry name" value="EF_Hand_1_Ca_BS"/>
</dbReference>
<accession>A0A0M8MJG0</accession>
<evidence type="ECO:0000256" key="1">
    <source>
        <dbReference type="SAM" id="SignalP"/>
    </source>
</evidence>
<evidence type="ECO:0000313" key="3">
    <source>
        <dbReference type="EMBL" id="KOS07057.1"/>
    </source>
</evidence>
<dbReference type="PROSITE" id="PS50222">
    <property type="entry name" value="EF_HAND_2"/>
    <property type="match status" value="2"/>
</dbReference>
<feature type="chain" id="PRO_5005818457" description="EF-hand domain-containing protein" evidence="1">
    <location>
        <begin position="23"/>
        <end position="106"/>
    </location>
</feature>
<organism evidence="3 4">
    <name type="scientific">Flavobacterium akiainvivens</name>
    <dbReference type="NCBI Taxonomy" id="1202724"/>
    <lineage>
        <taxon>Bacteria</taxon>
        <taxon>Pseudomonadati</taxon>
        <taxon>Bacteroidota</taxon>
        <taxon>Flavobacteriia</taxon>
        <taxon>Flavobacteriales</taxon>
        <taxon>Flavobacteriaceae</taxon>
        <taxon>Flavobacterium</taxon>
    </lineage>
</organism>
<evidence type="ECO:0000259" key="2">
    <source>
        <dbReference type="PROSITE" id="PS50222"/>
    </source>
</evidence>
<dbReference type="EMBL" id="LIYD01000005">
    <property type="protein sequence ID" value="KOS07057.1"/>
    <property type="molecule type" value="Genomic_DNA"/>
</dbReference>
<dbReference type="Proteomes" id="UP000037755">
    <property type="component" value="Unassembled WGS sequence"/>
</dbReference>